<dbReference type="EMBL" id="JACEMT010000036">
    <property type="protein sequence ID" value="MBA4501519.1"/>
    <property type="molecule type" value="Genomic_DNA"/>
</dbReference>
<protein>
    <submittedName>
        <fullName evidence="2">DUF3037 domain-containing protein</fullName>
    </submittedName>
</protein>
<dbReference type="Pfam" id="PF11236">
    <property type="entry name" value="DUF3037"/>
    <property type="match status" value="1"/>
</dbReference>
<comment type="caution">
    <text evidence="2">The sequence shown here is derived from an EMBL/GenBank/DDBJ whole genome shotgun (WGS) entry which is preliminary data.</text>
</comment>
<keyword evidence="1" id="KW-1133">Transmembrane helix</keyword>
<dbReference type="InterPro" id="IPR021398">
    <property type="entry name" value="DUF3037"/>
</dbReference>
<keyword evidence="1" id="KW-0812">Transmembrane</keyword>
<reference evidence="2 3" key="1">
    <citation type="submission" date="2020-07" db="EMBL/GenBank/DDBJ databases">
        <title>Bacterium isolated from marien macroalgae.</title>
        <authorList>
            <person name="Zhu K."/>
            <person name="Lu D."/>
            <person name="Du Z."/>
        </authorList>
    </citation>
    <scope>NUCLEOTIDE SEQUENCE [LARGE SCALE GENOMIC DNA]</scope>
    <source>
        <strain evidence="2 3">3-1745</strain>
    </source>
</reference>
<proteinExistence type="predicted"/>
<sequence>MKRVACQYAILRYMPYVETSEFANVGIVLAAGNVAYFGFQLQDKRYKRLTDFFKDLDSRTYKTAIQAMKNELTRIQQLATSQTALTDGLFQELTRPREALFRFSDPGVVLTDDPAKTLTELYEHYVEHRFVTLQYRETVLEKRIKTLLHQFDLADRYKSAKLGDDEYQVALPFVARQGEQVCKAIKPLDLNQRETIKMVEKAGQWQFRMNELARRGKKPRQMLFAVDGPGNQDTQHTHAYLRAVDLLAETGAEVITMAEIERLAEFVIA</sequence>
<organism evidence="2 3">
    <name type="scientific">Marinobacterium marinum</name>
    <dbReference type="NCBI Taxonomy" id="2756129"/>
    <lineage>
        <taxon>Bacteria</taxon>
        <taxon>Pseudomonadati</taxon>
        <taxon>Pseudomonadota</taxon>
        <taxon>Gammaproteobacteria</taxon>
        <taxon>Oceanospirillales</taxon>
        <taxon>Oceanospirillaceae</taxon>
        <taxon>Marinobacterium</taxon>
    </lineage>
</organism>
<keyword evidence="3" id="KW-1185">Reference proteome</keyword>
<evidence type="ECO:0000313" key="2">
    <source>
        <dbReference type="EMBL" id="MBA4501519.1"/>
    </source>
</evidence>
<dbReference type="AlphaFoldDB" id="A0A7W1WWH7"/>
<evidence type="ECO:0000256" key="1">
    <source>
        <dbReference type="SAM" id="Phobius"/>
    </source>
</evidence>
<keyword evidence="1" id="KW-0472">Membrane</keyword>
<feature type="transmembrane region" description="Helical" evidence="1">
    <location>
        <begin position="22"/>
        <end position="39"/>
    </location>
</feature>
<accession>A0A7W1WWH7</accession>
<evidence type="ECO:0000313" key="3">
    <source>
        <dbReference type="Proteomes" id="UP000538931"/>
    </source>
</evidence>
<dbReference type="Proteomes" id="UP000538931">
    <property type="component" value="Unassembled WGS sequence"/>
</dbReference>
<gene>
    <name evidence="2" type="ORF">H1S06_03980</name>
</gene>
<dbReference type="RefSeq" id="WP_181737465.1">
    <property type="nucleotide sequence ID" value="NZ_JACEMT010000036.1"/>
</dbReference>
<name>A0A7W1WWH7_9GAMM</name>